<feature type="compositionally biased region" description="Basic and acidic residues" evidence="1">
    <location>
        <begin position="13"/>
        <end position="23"/>
    </location>
</feature>
<proteinExistence type="predicted"/>
<feature type="region of interest" description="Disordered" evidence="1">
    <location>
        <begin position="1"/>
        <end position="34"/>
    </location>
</feature>
<evidence type="ECO:0000313" key="2">
    <source>
        <dbReference type="EMBL" id="QTA85590.1"/>
    </source>
</evidence>
<gene>
    <name evidence="2" type="ORF">dnm_016010</name>
</gene>
<sequence length="67" mass="7671">MCAAWQRNPAFSPDRRLPPRERPGFLPRSPCLSRDSPKTFRSADFHINGHNLPLTTNDESFTVFPDT</sequence>
<evidence type="ECO:0000313" key="3">
    <source>
        <dbReference type="Proteomes" id="UP000663722"/>
    </source>
</evidence>
<evidence type="ECO:0000256" key="1">
    <source>
        <dbReference type="SAM" id="MobiDB-lite"/>
    </source>
</evidence>
<reference evidence="2" key="1">
    <citation type="journal article" date="2021" name="Microb. Physiol.">
        <title>Proteogenomic Insights into the Physiology of Marine, Sulfate-Reducing, Filamentous Desulfonema limicola and Desulfonema magnum.</title>
        <authorList>
            <person name="Schnaars V."/>
            <person name="Wohlbrand L."/>
            <person name="Scheve S."/>
            <person name="Hinrichs C."/>
            <person name="Reinhardt R."/>
            <person name="Rabus R."/>
        </authorList>
    </citation>
    <scope>NUCLEOTIDE SEQUENCE</scope>
    <source>
        <strain evidence="2">4be13</strain>
    </source>
</reference>
<accession>A0A975GLH5</accession>
<dbReference type="AlphaFoldDB" id="A0A975GLH5"/>
<dbReference type="KEGG" id="dmm:dnm_016010"/>
<keyword evidence="3" id="KW-1185">Reference proteome</keyword>
<organism evidence="2 3">
    <name type="scientific">Desulfonema magnum</name>
    <dbReference type="NCBI Taxonomy" id="45655"/>
    <lineage>
        <taxon>Bacteria</taxon>
        <taxon>Pseudomonadati</taxon>
        <taxon>Thermodesulfobacteriota</taxon>
        <taxon>Desulfobacteria</taxon>
        <taxon>Desulfobacterales</taxon>
        <taxon>Desulfococcaceae</taxon>
        <taxon>Desulfonema</taxon>
    </lineage>
</organism>
<protein>
    <submittedName>
        <fullName evidence="2">Uncharacterized protein</fullName>
    </submittedName>
</protein>
<dbReference type="Proteomes" id="UP000663722">
    <property type="component" value="Chromosome"/>
</dbReference>
<dbReference type="EMBL" id="CP061800">
    <property type="protein sequence ID" value="QTA85590.1"/>
    <property type="molecule type" value="Genomic_DNA"/>
</dbReference>
<name>A0A975GLH5_9BACT</name>